<dbReference type="PANTHER" id="PTHR21666">
    <property type="entry name" value="PEPTIDASE-RELATED"/>
    <property type="match status" value="1"/>
</dbReference>
<gene>
    <name evidence="5" type="ORF">V474_25285</name>
</gene>
<dbReference type="OrthoDB" id="9815245at2"/>
<dbReference type="EMBL" id="JACU01000008">
    <property type="protein sequence ID" value="KMS52858.1"/>
    <property type="molecule type" value="Genomic_DNA"/>
</dbReference>
<evidence type="ECO:0000313" key="5">
    <source>
        <dbReference type="EMBL" id="KMS52858.1"/>
    </source>
</evidence>
<dbReference type="PATRIC" id="fig|1114963.3.peg.3912"/>
<dbReference type="Pfam" id="PF01551">
    <property type="entry name" value="Peptidase_M23"/>
    <property type="match status" value="1"/>
</dbReference>
<accession>A0A0J7XP49</accession>
<dbReference type="InterPro" id="IPR016047">
    <property type="entry name" value="M23ase_b-sheet_dom"/>
</dbReference>
<dbReference type="Proteomes" id="UP000052268">
    <property type="component" value="Unassembled WGS sequence"/>
</dbReference>
<dbReference type="FunFam" id="2.70.70.10:FF:000006">
    <property type="entry name" value="M23 family peptidase"/>
    <property type="match status" value="1"/>
</dbReference>
<dbReference type="AlphaFoldDB" id="A0A0J7XP49"/>
<keyword evidence="2" id="KW-0175">Coiled coil</keyword>
<dbReference type="PANTHER" id="PTHR21666:SF289">
    <property type="entry name" value="L-ALA--D-GLU ENDOPEPTIDASE"/>
    <property type="match status" value="1"/>
</dbReference>
<dbReference type="GO" id="GO:0004222">
    <property type="term" value="F:metalloendopeptidase activity"/>
    <property type="evidence" value="ECO:0007669"/>
    <property type="project" value="TreeGrafter"/>
</dbReference>
<keyword evidence="6" id="KW-1185">Reference proteome</keyword>
<evidence type="ECO:0000259" key="3">
    <source>
        <dbReference type="Pfam" id="PF01551"/>
    </source>
</evidence>
<feature type="coiled-coil region" evidence="2">
    <location>
        <begin position="75"/>
        <end position="102"/>
    </location>
</feature>
<proteinExistence type="predicted"/>
<evidence type="ECO:0000256" key="2">
    <source>
        <dbReference type="SAM" id="Coils"/>
    </source>
</evidence>
<dbReference type="CDD" id="cd12797">
    <property type="entry name" value="M23_peptidase"/>
    <property type="match status" value="1"/>
</dbReference>
<evidence type="ECO:0000256" key="1">
    <source>
        <dbReference type="ARBA" id="ARBA00022729"/>
    </source>
</evidence>
<sequence>MLSTSAGAFLQRLRTAFPDREFIMRSQGQVRFIRISSRSQKIAAGVATGVLGAWCVSVGALALSQVSAGTAQAALAGREAKVARAEHSVEQYRENIDTVASNLARRQKFIEQMVDAHISELPEGDEAAQPQSTDETGLEAKKISAALPQAGTLAGIEARQLALVERLTRYANDRSRTATDAIRKLGLNPRAMIASGRTAEGGPLLKLATASNGSIDPRFRRMGQSLARMDALESGLASIPQVSPAHVAYVSSSYGYRSDPFTGGAAFHAGLDFPGPMGSPIYAAAKGRVTFVGQKSGYGNCVEVTHGNGLMTRYGHLSGFRAHVGQEVDAGALIAAMGSTGRSTGSHLHFEVRVNDRPVNPRPFLEAARTAQSNLQNNNQPQKERR</sequence>
<comment type="caution">
    <text evidence="5">The sequence shown here is derived from an EMBL/GenBank/DDBJ whole genome shotgun (WGS) entry which is preliminary data.</text>
</comment>
<keyword evidence="1" id="KW-0732">Signal</keyword>
<feature type="domain" description="DUF5930" evidence="4">
    <location>
        <begin position="11"/>
        <end position="76"/>
    </location>
</feature>
<dbReference type="SUPFAM" id="SSF51261">
    <property type="entry name" value="Duplicated hybrid motif"/>
    <property type="match status" value="1"/>
</dbReference>
<evidence type="ECO:0000313" key="6">
    <source>
        <dbReference type="Proteomes" id="UP000052268"/>
    </source>
</evidence>
<dbReference type="Pfam" id="PF19353">
    <property type="entry name" value="DUF5930"/>
    <property type="match status" value="1"/>
</dbReference>
<dbReference type="Gene3D" id="2.70.70.10">
    <property type="entry name" value="Glucose Permease (Domain IIA)"/>
    <property type="match status" value="1"/>
</dbReference>
<dbReference type="InterPro" id="IPR011055">
    <property type="entry name" value="Dup_hybrid_motif"/>
</dbReference>
<name>A0A0J7XP49_9SPHN</name>
<organism evidence="5 6">
    <name type="scientific">Novosphingobium barchaimii LL02</name>
    <dbReference type="NCBI Taxonomy" id="1114963"/>
    <lineage>
        <taxon>Bacteria</taxon>
        <taxon>Pseudomonadati</taxon>
        <taxon>Pseudomonadota</taxon>
        <taxon>Alphaproteobacteria</taxon>
        <taxon>Sphingomonadales</taxon>
        <taxon>Sphingomonadaceae</taxon>
        <taxon>Novosphingobium</taxon>
    </lineage>
</organism>
<evidence type="ECO:0000259" key="4">
    <source>
        <dbReference type="Pfam" id="PF19353"/>
    </source>
</evidence>
<dbReference type="InterPro" id="IPR050570">
    <property type="entry name" value="Cell_wall_metabolism_enzyme"/>
</dbReference>
<protein>
    <submittedName>
        <fullName evidence="5">Peptidase M23</fullName>
    </submittedName>
</protein>
<dbReference type="InterPro" id="IPR045974">
    <property type="entry name" value="DUF5930"/>
</dbReference>
<reference evidence="5 6" key="1">
    <citation type="journal article" date="2015" name="G3 (Bethesda)">
        <title>Insights into Ongoing Evolution of the Hexachlorocyclohexane Catabolic Pathway from Comparative Genomics of Ten Sphingomonadaceae Strains.</title>
        <authorList>
            <person name="Pearce S.L."/>
            <person name="Oakeshott J.G."/>
            <person name="Pandey G."/>
        </authorList>
    </citation>
    <scope>NUCLEOTIDE SEQUENCE [LARGE SCALE GENOMIC DNA]</scope>
    <source>
        <strain evidence="5 6">LL02</strain>
    </source>
</reference>
<feature type="domain" description="M23ase beta-sheet core" evidence="3">
    <location>
        <begin position="267"/>
        <end position="361"/>
    </location>
</feature>